<proteinExistence type="predicted"/>
<dbReference type="OrthoDB" id="9800421at2"/>
<evidence type="ECO:0000313" key="1">
    <source>
        <dbReference type="EMBL" id="ACT58207.1"/>
    </source>
</evidence>
<dbReference type="AlphaFoldDB" id="C6XN37"/>
<evidence type="ECO:0000313" key="2">
    <source>
        <dbReference type="Proteomes" id="UP000002745"/>
    </source>
</evidence>
<sequence length="175" mass="19259">MPTVKFENGKAGIIEDAFVCVEEGQAIPTDGPVCVSLERFKAEKDAILARNGDIGVRLSEADDALELTDVIDRLSLVEVTFGKYTDGRGYSQAQLLRRRLQFKGEVRAIGQVLRDQMDQMARCGIDSFVFEPTSGEASNVVEDAISDFTYAYQRTSGATVPIFERRHAASKTVSE</sequence>
<dbReference type="RefSeq" id="WP_015826357.1">
    <property type="nucleotide sequence ID" value="NC_012982.1"/>
</dbReference>
<organism evidence="1 2">
    <name type="scientific">Hirschia baltica (strain ATCC 49814 / DSM 5838 / IFAM 1418)</name>
    <dbReference type="NCBI Taxonomy" id="582402"/>
    <lineage>
        <taxon>Bacteria</taxon>
        <taxon>Pseudomonadati</taxon>
        <taxon>Pseudomonadota</taxon>
        <taxon>Alphaproteobacteria</taxon>
        <taxon>Hyphomonadales</taxon>
        <taxon>Hyphomonadaceae</taxon>
        <taxon>Hirschia</taxon>
    </lineage>
</organism>
<dbReference type="Proteomes" id="UP000002745">
    <property type="component" value="Chromosome"/>
</dbReference>
<dbReference type="HOGENOM" id="CLU_115811_2_1_5"/>
<dbReference type="Pfam" id="PF06073">
    <property type="entry name" value="DUF934"/>
    <property type="match status" value="1"/>
</dbReference>
<protein>
    <recommendedName>
        <fullName evidence="3">Oxidoreductase probably involved in sulfite reduction</fullName>
    </recommendedName>
</protein>
<name>C6XN37_HIRBI</name>
<dbReference type="STRING" id="582402.Hbal_0505"/>
<keyword evidence="2" id="KW-1185">Reference proteome</keyword>
<dbReference type="KEGG" id="hba:Hbal_0505"/>
<gene>
    <name evidence="1" type="ordered locus">Hbal_0505</name>
</gene>
<dbReference type="InterPro" id="IPR008318">
    <property type="entry name" value="UCP030820"/>
</dbReference>
<evidence type="ECO:0008006" key="3">
    <source>
        <dbReference type="Google" id="ProtNLM"/>
    </source>
</evidence>
<accession>C6XN37</accession>
<dbReference type="eggNOG" id="COG3749">
    <property type="taxonomic scope" value="Bacteria"/>
</dbReference>
<dbReference type="PIRSF" id="PIRSF030820">
    <property type="entry name" value="UCP030820"/>
    <property type="match status" value="1"/>
</dbReference>
<reference evidence="2" key="1">
    <citation type="journal article" date="2011" name="J. Bacteriol.">
        <title>Genome sequences of eight morphologically diverse alphaproteobacteria.</title>
        <authorList>
            <consortium name="US DOE Joint Genome Institute"/>
            <person name="Brown P.J."/>
            <person name="Kysela D.T."/>
            <person name="Buechlein A."/>
            <person name="Hemmerich C."/>
            <person name="Brun Y.V."/>
        </authorList>
    </citation>
    <scope>NUCLEOTIDE SEQUENCE [LARGE SCALE GENOMIC DNA]</scope>
    <source>
        <strain evidence="2">ATCC 49814 / DSM 5838 / IFAM 1418</strain>
    </source>
</reference>
<dbReference type="EMBL" id="CP001678">
    <property type="protein sequence ID" value="ACT58207.1"/>
    <property type="molecule type" value="Genomic_DNA"/>
</dbReference>